<evidence type="ECO:0000313" key="2">
    <source>
        <dbReference type="EMBL" id="MDN3242767.1"/>
    </source>
</evidence>
<gene>
    <name evidence="2" type="ORF">QWI33_23790</name>
</gene>
<keyword evidence="3" id="KW-1185">Reference proteome</keyword>
<dbReference type="RefSeq" id="WP_289959453.1">
    <property type="nucleotide sequence ID" value="NZ_JAUEMJ010000009.1"/>
</dbReference>
<dbReference type="PANTHER" id="PTHR33164:SF99">
    <property type="entry name" value="MARR FAMILY REGULATORY PROTEIN"/>
    <property type="match status" value="1"/>
</dbReference>
<proteinExistence type="predicted"/>
<evidence type="ECO:0000313" key="3">
    <source>
        <dbReference type="Proteomes" id="UP001171902"/>
    </source>
</evidence>
<dbReference type="PRINTS" id="PR00598">
    <property type="entry name" value="HTHMARR"/>
</dbReference>
<dbReference type="Proteomes" id="UP001171902">
    <property type="component" value="Unassembled WGS sequence"/>
</dbReference>
<organism evidence="2 3">
    <name type="scientific">Glycomyces tritici</name>
    <dbReference type="NCBI Taxonomy" id="2665176"/>
    <lineage>
        <taxon>Bacteria</taxon>
        <taxon>Bacillati</taxon>
        <taxon>Actinomycetota</taxon>
        <taxon>Actinomycetes</taxon>
        <taxon>Glycomycetales</taxon>
        <taxon>Glycomycetaceae</taxon>
        <taxon>Glycomyces</taxon>
    </lineage>
</organism>
<evidence type="ECO:0000259" key="1">
    <source>
        <dbReference type="PROSITE" id="PS50995"/>
    </source>
</evidence>
<dbReference type="InterPro" id="IPR000835">
    <property type="entry name" value="HTH_MarR-typ"/>
</dbReference>
<accession>A0ABT7YVW9</accession>
<comment type="caution">
    <text evidence="2">The sequence shown here is derived from an EMBL/GenBank/DDBJ whole genome shotgun (WGS) entry which is preliminary data.</text>
</comment>
<dbReference type="PROSITE" id="PS50995">
    <property type="entry name" value="HTH_MARR_2"/>
    <property type="match status" value="1"/>
</dbReference>
<dbReference type="Pfam" id="PF12802">
    <property type="entry name" value="MarR_2"/>
    <property type="match status" value="1"/>
</dbReference>
<dbReference type="PANTHER" id="PTHR33164">
    <property type="entry name" value="TRANSCRIPTIONAL REGULATOR, MARR FAMILY"/>
    <property type="match status" value="1"/>
</dbReference>
<dbReference type="EMBL" id="JAUEMJ010000009">
    <property type="protein sequence ID" value="MDN3242767.1"/>
    <property type="molecule type" value="Genomic_DNA"/>
</dbReference>
<protein>
    <submittedName>
        <fullName evidence="2">MarR family transcriptional regulator</fullName>
    </submittedName>
</protein>
<dbReference type="InterPro" id="IPR036390">
    <property type="entry name" value="WH_DNA-bd_sf"/>
</dbReference>
<dbReference type="InterPro" id="IPR039422">
    <property type="entry name" value="MarR/SlyA-like"/>
</dbReference>
<sequence>MTRWLDPGQQRDWRAFIEGSIRIIDLLDQRLREQHGLSLAEFEILVRLSESEGRMRMAELAELAYYSRSRLSHQIKRLEARGLVRRETVPDDKRGVLAALTAEGTAALDAAARDNLETVREHFVDAVEPADLRALGRAMRAVADRLG</sequence>
<name>A0ABT7YVW9_9ACTN</name>
<dbReference type="SMART" id="SM00347">
    <property type="entry name" value="HTH_MARR"/>
    <property type="match status" value="1"/>
</dbReference>
<dbReference type="SUPFAM" id="SSF46785">
    <property type="entry name" value="Winged helix' DNA-binding domain"/>
    <property type="match status" value="1"/>
</dbReference>
<reference evidence="2" key="1">
    <citation type="submission" date="2023-06" db="EMBL/GenBank/DDBJ databases">
        <title>Gycomyces niveus sp.nov., a novel actinomycete isolated from soil in Shouguang.</title>
        <authorList>
            <person name="Yang X."/>
            <person name="Zhao J."/>
        </authorList>
    </citation>
    <scope>NUCLEOTIDE SEQUENCE</scope>
    <source>
        <strain evidence="2">NEAU C2</strain>
    </source>
</reference>
<dbReference type="Gene3D" id="1.10.10.10">
    <property type="entry name" value="Winged helix-like DNA-binding domain superfamily/Winged helix DNA-binding domain"/>
    <property type="match status" value="1"/>
</dbReference>
<dbReference type="InterPro" id="IPR036388">
    <property type="entry name" value="WH-like_DNA-bd_sf"/>
</dbReference>
<feature type="domain" description="HTH marR-type" evidence="1">
    <location>
        <begin position="1"/>
        <end position="144"/>
    </location>
</feature>